<comment type="caution">
    <text evidence="6">The sequence shown here is derived from an EMBL/GenBank/DDBJ whole genome shotgun (WGS) entry which is preliminary data.</text>
</comment>
<evidence type="ECO:0000256" key="3">
    <source>
        <dbReference type="ARBA" id="ARBA00022729"/>
    </source>
</evidence>
<evidence type="ECO:0000256" key="1">
    <source>
        <dbReference type="ARBA" id="ARBA00004561"/>
    </source>
</evidence>
<name>A0ABW8JZI9_9GAMM</name>
<keyword evidence="4" id="KW-0281">Fimbrium</keyword>
<evidence type="ECO:0000313" key="6">
    <source>
        <dbReference type="EMBL" id="MFK2916059.1"/>
    </source>
</evidence>
<reference evidence="6 7" key="1">
    <citation type="submission" date="2020-10" db="EMBL/GenBank/DDBJ databases">
        <title>Phylogeny of dyella-like bacteria.</title>
        <authorList>
            <person name="Fu J."/>
        </authorList>
    </citation>
    <scope>NUCLEOTIDE SEQUENCE [LARGE SCALE GENOMIC DNA]</scope>
    <source>
        <strain evidence="6 7">BB4</strain>
    </source>
</reference>
<dbReference type="Gene3D" id="2.60.40.1090">
    <property type="entry name" value="Fimbrial-type adhesion domain"/>
    <property type="match status" value="1"/>
</dbReference>
<accession>A0ABW8JZI9</accession>
<dbReference type="InterPro" id="IPR008966">
    <property type="entry name" value="Adhesion_dom_sf"/>
</dbReference>
<feature type="chain" id="PRO_5046756237" evidence="5">
    <location>
        <begin position="25"/>
        <end position="191"/>
    </location>
</feature>
<evidence type="ECO:0000256" key="5">
    <source>
        <dbReference type="SAM" id="SignalP"/>
    </source>
</evidence>
<dbReference type="PANTHER" id="PTHR33420:SF3">
    <property type="entry name" value="FIMBRIAL SUBUNIT ELFA"/>
    <property type="match status" value="1"/>
</dbReference>
<dbReference type="PANTHER" id="PTHR33420">
    <property type="entry name" value="FIMBRIAL SUBUNIT ELFA-RELATED"/>
    <property type="match status" value="1"/>
</dbReference>
<dbReference type="SUPFAM" id="SSF49401">
    <property type="entry name" value="Bacterial adhesins"/>
    <property type="match status" value="1"/>
</dbReference>
<dbReference type="EMBL" id="JADIKD010000006">
    <property type="protein sequence ID" value="MFK2916059.1"/>
    <property type="molecule type" value="Genomic_DNA"/>
</dbReference>
<evidence type="ECO:0000256" key="4">
    <source>
        <dbReference type="ARBA" id="ARBA00023263"/>
    </source>
</evidence>
<protein>
    <submittedName>
        <fullName evidence="6">Type 1 fimbrial protein</fullName>
    </submittedName>
</protein>
<dbReference type="InterPro" id="IPR036937">
    <property type="entry name" value="Adhesion_dom_fimbrial_sf"/>
</dbReference>
<keyword evidence="3 5" id="KW-0732">Signal</keyword>
<dbReference type="InterPro" id="IPR050263">
    <property type="entry name" value="Bact_Fimbrial_Adh_Pro"/>
</dbReference>
<dbReference type="RefSeq" id="WP_379984718.1">
    <property type="nucleotide sequence ID" value="NZ_JADIKD010000006.1"/>
</dbReference>
<organism evidence="6 7">
    <name type="scientific">Dyella koreensis</name>
    <dbReference type="NCBI Taxonomy" id="311235"/>
    <lineage>
        <taxon>Bacteria</taxon>
        <taxon>Pseudomonadati</taxon>
        <taxon>Pseudomonadota</taxon>
        <taxon>Gammaproteobacteria</taxon>
        <taxon>Lysobacterales</taxon>
        <taxon>Rhodanobacteraceae</taxon>
        <taxon>Dyella</taxon>
    </lineage>
</organism>
<gene>
    <name evidence="6" type="ORF">ISS97_02185</name>
</gene>
<proteinExistence type="inferred from homology"/>
<keyword evidence="7" id="KW-1185">Reference proteome</keyword>
<dbReference type="Proteomes" id="UP001620408">
    <property type="component" value="Unassembled WGS sequence"/>
</dbReference>
<comment type="subcellular location">
    <subcellularLocation>
        <location evidence="1">Fimbrium</location>
    </subcellularLocation>
</comment>
<evidence type="ECO:0000256" key="2">
    <source>
        <dbReference type="ARBA" id="ARBA00006671"/>
    </source>
</evidence>
<feature type="signal peptide" evidence="5">
    <location>
        <begin position="1"/>
        <end position="24"/>
    </location>
</feature>
<evidence type="ECO:0000313" key="7">
    <source>
        <dbReference type="Proteomes" id="UP001620408"/>
    </source>
</evidence>
<comment type="similarity">
    <text evidence="2">Belongs to the fimbrial protein family.</text>
</comment>
<sequence length="191" mass="19288">MKNFKIASAIALAMGIAVAGSASAASSAGGTINFKGALTDTTCTIQGGENTDEGTGNFTVELDPTPASDMQAAGDTAGYTPFGIKFGKAGETTCQNGKIATLMFDSLDTHIDASTGALKNVLINEATNAEIQVMANPTTALNLTDSAAAVVVPAIDNNQASLRMGARYLAVNAAPTAGLISSAVVYKVTYN</sequence>